<feature type="domain" description="Glycosyl transferase family 3 N-terminal" evidence="11">
    <location>
        <begin position="3"/>
        <end position="64"/>
    </location>
</feature>
<dbReference type="UniPathway" id="UPA00035">
    <property type="reaction ID" value="UER00041"/>
</dbReference>
<organism evidence="12 13">
    <name type="scientific">Propionispira arboris</name>
    <dbReference type="NCBI Taxonomy" id="84035"/>
    <lineage>
        <taxon>Bacteria</taxon>
        <taxon>Bacillati</taxon>
        <taxon>Bacillota</taxon>
        <taxon>Negativicutes</taxon>
        <taxon>Selenomonadales</taxon>
        <taxon>Selenomonadaceae</taxon>
        <taxon>Propionispira</taxon>
    </lineage>
</organism>
<evidence type="ECO:0000256" key="7">
    <source>
        <dbReference type="ARBA" id="ARBA00052328"/>
    </source>
</evidence>
<dbReference type="GO" id="GO:0004048">
    <property type="term" value="F:anthranilate phosphoribosyltransferase activity"/>
    <property type="evidence" value="ECO:0007669"/>
    <property type="project" value="UniProtKB-UniRule"/>
</dbReference>
<feature type="binding site" evidence="9">
    <location>
        <position position="79"/>
    </location>
    <ligand>
        <name>5-phospho-alpha-D-ribose 1-diphosphate</name>
        <dbReference type="ChEBI" id="CHEBI:58017"/>
    </ligand>
</feature>
<feature type="binding site" evidence="9">
    <location>
        <begin position="82"/>
        <end position="83"/>
    </location>
    <ligand>
        <name>5-phospho-alpha-D-ribose 1-diphosphate</name>
        <dbReference type="ChEBI" id="CHEBI:58017"/>
    </ligand>
</feature>
<dbReference type="Gene3D" id="3.40.1030.10">
    <property type="entry name" value="Nucleoside phosphorylase/phosphoribosyltransferase catalytic domain"/>
    <property type="match status" value="1"/>
</dbReference>
<keyword evidence="13" id="KW-1185">Reference proteome</keyword>
<keyword evidence="4 9" id="KW-0808">Transferase</keyword>
<evidence type="ECO:0000256" key="4">
    <source>
        <dbReference type="ARBA" id="ARBA00022679"/>
    </source>
</evidence>
<evidence type="ECO:0000256" key="3">
    <source>
        <dbReference type="ARBA" id="ARBA00022676"/>
    </source>
</evidence>
<evidence type="ECO:0000313" key="13">
    <source>
        <dbReference type="Proteomes" id="UP000199662"/>
    </source>
</evidence>
<dbReference type="InterPro" id="IPR005940">
    <property type="entry name" value="Anthranilate_Pribosyl_Tfrase"/>
</dbReference>
<dbReference type="AlphaFoldDB" id="A0A1H7B6F9"/>
<evidence type="ECO:0000256" key="5">
    <source>
        <dbReference type="ARBA" id="ARBA00022822"/>
    </source>
</evidence>
<keyword evidence="9" id="KW-0479">Metal-binding</keyword>
<feature type="binding site" evidence="9">
    <location>
        <position position="224"/>
    </location>
    <ligand>
        <name>Mg(2+)</name>
        <dbReference type="ChEBI" id="CHEBI:18420"/>
        <label>2</label>
    </ligand>
</feature>
<comment type="function">
    <text evidence="9">Catalyzes the transfer of the phosphoribosyl group of 5-phosphorylribose-1-pyrophosphate (PRPP) to anthranilate to yield N-(5'-phosphoribosyl)-anthranilate (PRA).</text>
</comment>
<comment type="subunit">
    <text evidence="9">Homodimer.</text>
</comment>
<evidence type="ECO:0000256" key="1">
    <source>
        <dbReference type="ARBA" id="ARBA00004907"/>
    </source>
</evidence>
<feature type="domain" description="Glycosyl transferase family 3" evidence="10">
    <location>
        <begin position="74"/>
        <end position="323"/>
    </location>
</feature>
<dbReference type="PANTHER" id="PTHR43285:SF2">
    <property type="entry name" value="ANTHRANILATE PHOSPHORIBOSYLTRANSFERASE"/>
    <property type="match status" value="1"/>
</dbReference>
<evidence type="ECO:0000256" key="6">
    <source>
        <dbReference type="ARBA" id="ARBA00023141"/>
    </source>
</evidence>
<feature type="binding site" evidence="9">
    <location>
        <position position="225"/>
    </location>
    <ligand>
        <name>Mg(2+)</name>
        <dbReference type="ChEBI" id="CHEBI:18420"/>
        <label>1</label>
    </ligand>
</feature>
<feature type="binding site" evidence="9">
    <location>
        <position position="91"/>
    </location>
    <ligand>
        <name>Mg(2+)</name>
        <dbReference type="ChEBI" id="CHEBI:18420"/>
        <label>1</label>
    </ligand>
</feature>
<feature type="binding site" evidence="9">
    <location>
        <position position="225"/>
    </location>
    <ligand>
        <name>Mg(2+)</name>
        <dbReference type="ChEBI" id="CHEBI:18420"/>
        <label>2</label>
    </ligand>
</feature>
<dbReference type="RefSeq" id="WP_091832776.1">
    <property type="nucleotide sequence ID" value="NZ_FNZK01000014.1"/>
</dbReference>
<feature type="binding site" evidence="9">
    <location>
        <position position="165"/>
    </location>
    <ligand>
        <name>anthranilate</name>
        <dbReference type="ChEBI" id="CHEBI:16567"/>
        <label>2</label>
    </ligand>
</feature>
<evidence type="ECO:0000259" key="10">
    <source>
        <dbReference type="Pfam" id="PF00591"/>
    </source>
</evidence>
<feature type="binding site" evidence="9">
    <location>
        <position position="79"/>
    </location>
    <ligand>
        <name>anthranilate</name>
        <dbReference type="ChEBI" id="CHEBI:16567"/>
        <label>1</label>
    </ligand>
</feature>
<comment type="cofactor">
    <cofactor evidence="9">
        <name>Mg(2+)</name>
        <dbReference type="ChEBI" id="CHEBI:18420"/>
    </cofactor>
    <text evidence="9">Binds 2 magnesium ions per monomer.</text>
</comment>
<keyword evidence="2 9" id="KW-0028">Amino-acid biosynthesis</keyword>
<dbReference type="InterPro" id="IPR017459">
    <property type="entry name" value="Glycosyl_Trfase_fam3_N_dom"/>
</dbReference>
<keyword evidence="3 9" id="KW-0328">Glycosyltransferase</keyword>
<accession>A0A1H7B6F9</accession>
<evidence type="ECO:0000256" key="2">
    <source>
        <dbReference type="ARBA" id="ARBA00022605"/>
    </source>
</evidence>
<protein>
    <recommendedName>
        <fullName evidence="9">Anthranilate phosphoribosyltransferase</fullName>
        <ecNumber evidence="9">2.4.2.18</ecNumber>
    </recommendedName>
</protein>
<dbReference type="HAMAP" id="MF_00211">
    <property type="entry name" value="TrpD"/>
    <property type="match status" value="1"/>
</dbReference>
<feature type="binding site" evidence="9">
    <location>
        <position position="119"/>
    </location>
    <ligand>
        <name>5-phospho-alpha-D-ribose 1-diphosphate</name>
        <dbReference type="ChEBI" id="CHEBI:58017"/>
    </ligand>
</feature>
<dbReference type="GO" id="GO:0000162">
    <property type="term" value="P:L-tryptophan biosynthetic process"/>
    <property type="evidence" value="ECO:0007669"/>
    <property type="project" value="UniProtKB-UniRule"/>
</dbReference>
<comment type="similarity">
    <text evidence="8">In the C-terminal section; belongs to the anthranilate phosphoribosyltransferase family.</text>
</comment>
<dbReference type="Pfam" id="PF00591">
    <property type="entry name" value="Glycos_transf_3"/>
    <property type="match status" value="1"/>
</dbReference>
<keyword evidence="5 9" id="KW-0822">Tryptophan biosynthesis</keyword>
<evidence type="ECO:0000256" key="9">
    <source>
        <dbReference type="HAMAP-Rule" id="MF_00211"/>
    </source>
</evidence>
<dbReference type="NCBIfam" id="TIGR01245">
    <property type="entry name" value="trpD"/>
    <property type="match status" value="1"/>
</dbReference>
<evidence type="ECO:0000259" key="11">
    <source>
        <dbReference type="Pfam" id="PF02885"/>
    </source>
</evidence>
<dbReference type="SUPFAM" id="SSF47648">
    <property type="entry name" value="Nucleoside phosphorylase/phosphoribosyltransferase N-terminal domain"/>
    <property type="match status" value="1"/>
</dbReference>
<dbReference type="InterPro" id="IPR035902">
    <property type="entry name" value="Nuc_phospho_transferase"/>
</dbReference>
<dbReference type="FunFam" id="3.40.1030.10:FF:000002">
    <property type="entry name" value="Anthranilate phosphoribosyltransferase"/>
    <property type="match status" value="1"/>
</dbReference>
<dbReference type="Proteomes" id="UP000199662">
    <property type="component" value="Unassembled WGS sequence"/>
</dbReference>
<feature type="binding site" evidence="9">
    <location>
        <position position="87"/>
    </location>
    <ligand>
        <name>5-phospho-alpha-D-ribose 1-diphosphate</name>
        <dbReference type="ChEBI" id="CHEBI:58017"/>
    </ligand>
</feature>
<dbReference type="Pfam" id="PF02885">
    <property type="entry name" value="Glycos_trans_3N"/>
    <property type="match status" value="1"/>
</dbReference>
<dbReference type="SUPFAM" id="SSF52418">
    <property type="entry name" value="Nucleoside phosphorylase/phosphoribosyltransferase catalytic domain"/>
    <property type="match status" value="1"/>
</dbReference>
<comment type="catalytic activity">
    <reaction evidence="7 9">
        <text>N-(5-phospho-beta-D-ribosyl)anthranilate + diphosphate = 5-phospho-alpha-D-ribose 1-diphosphate + anthranilate</text>
        <dbReference type="Rhea" id="RHEA:11768"/>
        <dbReference type="ChEBI" id="CHEBI:16567"/>
        <dbReference type="ChEBI" id="CHEBI:18277"/>
        <dbReference type="ChEBI" id="CHEBI:33019"/>
        <dbReference type="ChEBI" id="CHEBI:58017"/>
        <dbReference type="EC" id="2.4.2.18"/>
    </reaction>
</comment>
<reference evidence="12 13" key="1">
    <citation type="submission" date="2016-10" db="EMBL/GenBank/DDBJ databases">
        <authorList>
            <person name="de Groot N.N."/>
        </authorList>
    </citation>
    <scope>NUCLEOTIDE SEQUENCE [LARGE SCALE GENOMIC DNA]</scope>
    <source>
        <strain evidence="12 13">DSM 2179</strain>
    </source>
</reference>
<dbReference type="PANTHER" id="PTHR43285">
    <property type="entry name" value="ANTHRANILATE PHOSPHORIBOSYLTRANSFERASE"/>
    <property type="match status" value="1"/>
</dbReference>
<name>A0A1H7B6F9_9FIRM</name>
<sequence length="341" mass="35705">MLKPYLNQVIAGKDLSKEQAAAAMEVIMSGEAGDAQIGSFLTALKMKGEAIDEIAGFAKTLIVHADQVQHTKPVICNCGTGGDTKNTFNVSTAVAFVLAGAGVTVAKHGNRSVSSSCGSADVLAALGVSIDQPAQKVSDEIEQIGIGFLFAPALNKAMAYVAKARKELGFRTVFNLLGPIINPAHLDYQLVGVYDAALTEKIAEVLKHVGVKQAMVIHSGEGMDEISTHEKTKVSELKNGKVTTYYIDPQVYGFSSGTIYEYQGGLPKENAAILLSILQGEQGAKRDIVLINAAAGLYIANQAVSLAAGLELAKTTIDSGAALAKLTELIEISNEGVRAIG</sequence>
<dbReference type="InterPro" id="IPR000312">
    <property type="entry name" value="Glycosyl_Trfase_fam3"/>
</dbReference>
<dbReference type="Gene3D" id="1.20.970.10">
    <property type="entry name" value="Transferase, Pyrimidine Nucleoside Phosphorylase, Chain C"/>
    <property type="match status" value="1"/>
</dbReference>
<gene>
    <name evidence="9" type="primary">trpD</name>
    <name evidence="12" type="ORF">SAMN05660742_11436</name>
</gene>
<keyword evidence="6 9" id="KW-0057">Aromatic amino acid biosynthesis</keyword>
<dbReference type="GO" id="GO:0000287">
    <property type="term" value="F:magnesium ion binding"/>
    <property type="evidence" value="ECO:0007669"/>
    <property type="project" value="UniProtKB-UniRule"/>
</dbReference>
<dbReference type="STRING" id="84035.SAMN05660742_11436"/>
<feature type="binding site" evidence="9">
    <location>
        <position position="110"/>
    </location>
    <ligand>
        <name>anthranilate</name>
        <dbReference type="ChEBI" id="CHEBI:16567"/>
        <label>1</label>
    </ligand>
</feature>
<evidence type="ECO:0000256" key="8">
    <source>
        <dbReference type="ARBA" id="ARBA00061188"/>
    </source>
</evidence>
<comment type="caution">
    <text evidence="9">Lacks conserved residue(s) required for the propagation of feature annotation.</text>
</comment>
<feature type="binding site" evidence="9">
    <location>
        <begin position="107"/>
        <end position="115"/>
    </location>
    <ligand>
        <name>5-phospho-alpha-D-ribose 1-diphosphate</name>
        <dbReference type="ChEBI" id="CHEBI:58017"/>
    </ligand>
</feature>
<dbReference type="InterPro" id="IPR036320">
    <property type="entry name" value="Glycosyl_Trfase_fam3_N_dom_sf"/>
</dbReference>
<dbReference type="EMBL" id="FNZK01000014">
    <property type="protein sequence ID" value="SEJ70052.1"/>
    <property type="molecule type" value="Genomic_DNA"/>
</dbReference>
<keyword evidence="9" id="KW-0460">Magnesium</keyword>
<feature type="binding site" evidence="9">
    <location>
        <begin position="89"/>
        <end position="92"/>
    </location>
    <ligand>
        <name>5-phospho-alpha-D-ribose 1-diphosphate</name>
        <dbReference type="ChEBI" id="CHEBI:58017"/>
    </ligand>
</feature>
<comment type="pathway">
    <text evidence="1 9">Amino-acid biosynthesis; L-tryptophan biosynthesis; L-tryptophan from chorismate: step 2/5.</text>
</comment>
<comment type="similarity">
    <text evidence="9">Belongs to the anthranilate phosphoribosyltransferase family.</text>
</comment>
<dbReference type="GO" id="GO:0005829">
    <property type="term" value="C:cytosol"/>
    <property type="evidence" value="ECO:0007669"/>
    <property type="project" value="TreeGrafter"/>
</dbReference>
<evidence type="ECO:0000313" key="12">
    <source>
        <dbReference type="EMBL" id="SEJ70052.1"/>
    </source>
</evidence>
<proteinExistence type="inferred from homology"/>
<dbReference type="EC" id="2.4.2.18" evidence="9"/>